<dbReference type="EMBL" id="JAAIUW010000003">
    <property type="protein sequence ID" value="KAF7840023.1"/>
    <property type="molecule type" value="Genomic_DNA"/>
</dbReference>
<organism evidence="2 3">
    <name type="scientific">Senna tora</name>
    <dbReference type="NCBI Taxonomy" id="362788"/>
    <lineage>
        <taxon>Eukaryota</taxon>
        <taxon>Viridiplantae</taxon>
        <taxon>Streptophyta</taxon>
        <taxon>Embryophyta</taxon>
        <taxon>Tracheophyta</taxon>
        <taxon>Spermatophyta</taxon>
        <taxon>Magnoliopsida</taxon>
        <taxon>eudicotyledons</taxon>
        <taxon>Gunneridae</taxon>
        <taxon>Pentapetalae</taxon>
        <taxon>rosids</taxon>
        <taxon>fabids</taxon>
        <taxon>Fabales</taxon>
        <taxon>Fabaceae</taxon>
        <taxon>Caesalpinioideae</taxon>
        <taxon>Cassia clade</taxon>
        <taxon>Senna</taxon>
    </lineage>
</organism>
<protein>
    <submittedName>
        <fullName evidence="2">Uncharacterized protein</fullName>
    </submittedName>
</protein>
<evidence type="ECO:0000313" key="1">
    <source>
        <dbReference type="EMBL" id="KAF7840023.1"/>
    </source>
</evidence>
<dbReference type="AlphaFoldDB" id="A0A835CFX2"/>
<proteinExistence type="predicted"/>
<sequence length="24" mass="2579">MGGEWTELVATRCVAANHIHQPGT</sequence>
<dbReference type="Proteomes" id="UP000634136">
    <property type="component" value="Unassembled WGS sequence"/>
</dbReference>
<reference evidence="2" key="1">
    <citation type="submission" date="2020-09" db="EMBL/GenBank/DDBJ databases">
        <title>Genome-Enabled Discovery of Anthraquinone Biosynthesis in Senna tora.</title>
        <authorList>
            <person name="Kang S.-H."/>
            <person name="Pandey R.P."/>
            <person name="Lee C.-M."/>
            <person name="Sim J.-S."/>
            <person name="Jeong J.-T."/>
            <person name="Choi B.-S."/>
            <person name="Jung M."/>
            <person name="Ginzburg D."/>
            <person name="Zhao K."/>
            <person name="Won S.Y."/>
            <person name="Oh T.-J."/>
            <person name="Yu Y."/>
            <person name="Kim N.-H."/>
            <person name="Lee O.R."/>
            <person name="Lee T.-H."/>
            <person name="Bashyal P."/>
            <person name="Kim T.-S."/>
            <person name="Lee W.-H."/>
            <person name="Kawkins C."/>
            <person name="Kim C.-K."/>
            <person name="Kim J.S."/>
            <person name="Ahn B.O."/>
            <person name="Rhee S.Y."/>
            <person name="Sohng J.K."/>
        </authorList>
    </citation>
    <scope>NUCLEOTIDE SEQUENCE</scope>
    <source>
        <tissue evidence="2">Leaf</tissue>
    </source>
</reference>
<keyword evidence="3" id="KW-1185">Reference proteome</keyword>
<comment type="caution">
    <text evidence="2">The sequence shown here is derived from an EMBL/GenBank/DDBJ whole genome shotgun (WGS) entry which is preliminary data.</text>
</comment>
<dbReference type="EMBL" id="JAAIUW010000003">
    <property type="protein sequence ID" value="KAF7840031.1"/>
    <property type="molecule type" value="Genomic_DNA"/>
</dbReference>
<evidence type="ECO:0000313" key="3">
    <source>
        <dbReference type="Proteomes" id="UP000634136"/>
    </source>
</evidence>
<evidence type="ECO:0000313" key="2">
    <source>
        <dbReference type="EMBL" id="KAF7840031.1"/>
    </source>
</evidence>
<name>A0A835CFX2_9FABA</name>
<gene>
    <name evidence="1" type="ORF">G2W53_008505</name>
    <name evidence="2" type="ORF">G2W53_008513</name>
</gene>
<accession>A0A835CFX2</accession>